<dbReference type="GO" id="GO:0018104">
    <property type="term" value="P:peptidoglycan-protein cross-linking"/>
    <property type="evidence" value="ECO:0007669"/>
    <property type="project" value="TreeGrafter"/>
</dbReference>
<evidence type="ECO:0000256" key="5">
    <source>
        <dbReference type="ARBA" id="ARBA00023316"/>
    </source>
</evidence>
<accession>A0A2T2WJK0</accession>
<dbReference type="Proteomes" id="UP000241848">
    <property type="component" value="Unassembled WGS sequence"/>
</dbReference>
<keyword evidence="2" id="KW-0808">Transferase</keyword>
<comment type="pathway">
    <text evidence="1 6">Cell wall biogenesis; peptidoglycan biosynthesis.</text>
</comment>
<evidence type="ECO:0000256" key="2">
    <source>
        <dbReference type="ARBA" id="ARBA00022679"/>
    </source>
</evidence>
<evidence type="ECO:0000256" key="4">
    <source>
        <dbReference type="ARBA" id="ARBA00022984"/>
    </source>
</evidence>
<dbReference type="SUPFAM" id="SSF141523">
    <property type="entry name" value="L,D-transpeptidase catalytic domain-like"/>
    <property type="match status" value="1"/>
</dbReference>
<evidence type="ECO:0000259" key="7">
    <source>
        <dbReference type="PROSITE" id="PS52029"/>
    </source>
</evidence>
<evidence type="ECO:0000256" key="6">
    <source>
        <dbReference type="PROSITE-ProRule" id="PRU01373"/>
    </source>
</evidence>
<sequence length="269" mass="29836">MMIPAGFIATLITTTFLAVQTFPHGEPLLLPQAPSVHFTPMPVRVGVDMPVTLITATAQTMQSVRQHLRITPPVFISVYSRHNMRFVILPNPAWPAQRHIAVTWVPTRTSVRFSTDDDRSIGIDLTTQQLIAQRHGITIRTIAVSTGVAPKWTTPQGTYWIYKKVLDDHMVGGSAQSPDHWDVQHVPYAQYFTGAVAIHGAWWNHHFGRPASHGCVQVPTAEGPDGPTGEPAEAQWLWHFADLGTPVMVYGQTPTTDRTRMSMPQASRP</sequence>
<keyword evidence="5 6" id="KW-0961">Cell wall biogenesis/degradation</keyword>
<dbReference type="UniPathway" id="UPA00219"/>
<dbReference type="CDD" id="cd16913">
    <property type="entry name" value="YkuD_like"/>
    <property type="match status" value="1"/>
</dbReference>
<dbReference type="Pfam" id="PF03734">
    <property type="entry name" value="YkuD"/>
    <property type="match status" value="1"/>
</dbReference>
<dbReference type="GO" id="GO:0008360">
    <property type="term" value="P:regulation of cell shape"/>
    <property type="evidence" value="ECO:0007669"/>
    <property type="project" value="UniProtKB-UniRule"/>
</dbReference>
<dbReference type="PANTHER" id="PTHR30582">
    <property type="entry name" value="L,D-TRANSPEPTIDASE"/>
    <property type="match status" value="1"/>
</dbReference>
<dbReference type="InterPro" id="IPR038063">
    <property type="entry name" value="Transpep_catalytic_dom"/>
</dbReference>
<dbReference type="PANTHER" id="PTHR30582:SF2">
    <property type="entry name" value="L,D-TRANSPEPTIDASE YCIB-RELATED"/>
    <property type="match status" value="1"/>
</dbReference>
<feature type="active site" description="Proton donor/acceptor" evidence="6">
    <location>
        <position position="199"/>
    </location>
</feature>
<dbReference type="InterPro" id="IPR050979">
    <property type="entry name" value="LD-transpeptidase"/>
</dbReference>
<evidence type="ECO:0000313" key="8">
    <source>
        <dbReference type="EMBL" id="PSR22419.1"/>
    </source>
</evidence>
<dbReference type="Gene3D" id="2.40.440.10">
    <property type="entry name" value="L,D-transpeptidase catalytic domain-like"/>
    <property type="match status" value="1"/>
</dbReference>
<evidence type="ECO:0000313" key="9">
    <source>
        <dbReference type="Proteomes" id="UP000241848"/>
    </source>
</evidence>
<dbReference type="PROSITE" id="PS52029">
    <property type="entry name" value="LD_TPASE"/>
    <property type="match status" value="1"/>
</dbReference>
<dbReference type="GO" id="GO:0016740">
    <property type="term" value="F:transferase activity"/>
    <property type="evidence" value="ECO:0007669"/>
    <property type="project" value="UniProtKB-KW"/>
</dbReference>
<dbReference type="EMBL" id="PXYV01000017">
    <property type="protein sequence ID" value="PSR22419.1"/>
    <property type="molecule type" value="Genomic_DNA"/>
</dbReference>
<dbReference type="GO" id="GO:0071972">
    <property type="term" value="F:peptidoglycan L,D-transpeptidase activity"/>
    <property type="evidence" value="ECO:0007669"/>
    <property type="project" value="TreeGrafter"/>
</dbReference>
<name>A0A2T2WJK0_9FIRM</name>
<dbReference type="GO" id="GO:0005576">
    <property type="term" value="C:extracellular region"/>
    <property type="evidence" value="ECO:0007669"/>
    <property type="project" value="TreeGrafter"/>
</dbReference>
<proteinExistence type="predicted"/>
<dbReference type="AlphaFoldDB" id="A0A2T2WJK0"/>
<gene>
    <name evidence="8" type="ORF">C7B45_06790</name>
</gene>
<reference evidence="8 9" key="1">
    <citation type="journal article" date="2014" name="BMC Genomics">
        <title>Comparison of environmental and isolate Sulfobacillus genomes reveals diverse carbon, sulfur, nitrogen, and hydrogen metabolisms.</title>
        <authorList>
            <person name="Justice N.B."/>
            <person name="Norman A."/>
            <person name="Brown C.T."/>
            <person name="Singh A."/>
            <person name="Thomas B.C."/>
            <person name="Banfield J.F."/>
        </authorList>
    </citation>
    <scope>NUCLEOTIDE SEQUENCE [LARGE SCALE GENOMIC DNA]</scope>
    <source>
        <strain evidence="8">AMDSBA3</strain>
    </source>
</reference>
<dbReference type="GO" id="GO:0071555">
    <property type="term" value="P:cell wall organization"/>
    <property type="evidence" value="ECO:0007669"/>
    <property type="project" value="UniProtKB-UniRule"/>
</dbReference>
<keyword evidence="3 6" id="KW-0133">Cell shape</keyword>
<feature type="active site" description="Nucleophile" evidence="6">
    <location>
        <position position="215"/>
    </location>
</feature>
<protein>
    <recommendedName>
        <fullName evidence="7">L,D-TPase catalytic domain-containing protein</fullName>
    </recommendedName>
</protein>
<organism evidence="8 9">
    <name type="scientific">Sulfobacillus acidophilus</name>
    <dbReference type="NCBI Taxonomy" id="53633"/>
    <lineage>
        <taxon>Bacteria</taxon>
        <taxon>Bacillati</taxon>
        <taxon>Bacillota</taxon>
        <taxon>Clostridia</taxon>
        <taxon>Eubacteriales</taxon>
        <taxon>Clostridiales Family XVII. Incertae Sedis</taxon>
        <taxon>Sulfobacillus</taxon>
    </lineage>
</organism>
<comment type="caution">
    <text evidence="8">The sequence shown here is derived from an EMBL/GenBank/DDBJ whole genome shotgun (WGS) entry which is preliminary data.</text>
</comment>
<keyword evidence="4 6" id="KW-0573">Peptidoglycan synthesis</keyword>
<evidence type="ECO:0000256" key="1">
    <source>
        <dbReference type="ARBA" id="ARBA00004752"/>
    </source>
</evidence>
<evidence type="ECO:0000256" key="3">
    <source>
        <dbReference type="ARBA" id="ARBA00022960"/>
    </source>
</evidence>
<feature type="domain" description="L,D-TPase catalytic" evidence="7">
    <location>
        <begin position="119"/>
        <end position="250"/>
    </location>
</feature>
<dbReference type="InterPro" id="IPR005490">
    <property type="entry name" value="LD_TPept_cat_dom"/>
</dbReference>